<accession>A0A0H2RHP2</accession>
<feature type="domain" description="N-acetyltransferase" evidence="1">
    <location>
        <begin position="168"/>
        <end position="231"/>
    </location>
</feature>
<dbReference type="SUPFAM" id="SSF55729">
    <property type="entry name" value="Acyl-CoA N-acyltransferases (Nat)"/>
    <property type="match status" value="1"/>
</dbReference>
<organism evidence="2 3">
    <name type="scientific">Schizopora paradoxa</name>
    <dbReference type="NCBI Taxonomy" id="27342"/>
    <lineage>
        <taxon>Eukaryota</taxon>
        <taxon>Fungi</taxon>
        <taxon>Dikarya</taxon>
        <taxon>Basidiomycota</taxon>
        <taxon>Agaricomycotina</taxon>
        <taxon>Agaricomycetes</taxon>
        <taxon>Hymenochaetales</taxon>
        <taxon>Schizoporaceae</taxon>
        <taxon>Schizopora</taxon>
    </lineage>
</organism>
<dbReference type="OrthoDB" id="2744543at2759"/>
<gene>
    <name evidence="2" type="ORF">SCHPADRAFT_942096</name>
</gene>
<dbReference type="InterPro" id="IPR000182">
    <property type="entry name" value="GNAT_dom"/>
</dbReference>
<proteinExistence type="predicted"/>
<dbReference type="Proteomes" id="UP000053477">
    <property type="component" value="Unassembled WGS sequence"/>
</dbReference>
<dbReference type="STRING" id="27342.A0A0H2RHP2"/>
<name>A0A0H2RHP2_9AGAM</name>
<dbReference type="GO" id="GO:0016747">
    <property type="term" value="F:acyltransferase activity, transferring groups other than amino-acyl groups"/>
    <property type="evidence" value="ECO:0007669"/>
    <property type="project" value="InterPro"/>
</dbReference>
<dbReference type="CDD" id="cd04301">
    <property type="entry name" value="NAT_SF"/>
    <property type="match status" value="1"/>
</dbReference>
<sequence length="262" mass="28951">MKPFALIHPLPILPIHTSDEKSFSSEETSDTLFAVDVKPLRVEHVERATESTFAAFHNDPLQVYVRAGDTRDFRGPYKTSLSLQFISAIRSHNKFVLTVDEGEGNVIATRPKADGGAPTLVDRIIQGILRFYGDILGKVFLSKEQKKRSDEIKSKLGGLIERNFDASRDDMFYIDLLATSPKSQGKGYGSALVAAVTSMADVQNRTTFLISSNIQNTAFYNSCGFVTVDSAILGNDNPSWKAPPIKVPLMVRKPNNDIDIKL</sequence>
<evidence type="ECO:0000259" key="1">
    <source>
        <dbReference type="Pfam" id="PF13673"/>
    </source>
</evidence>
<keyword evidence="3" id="KW-1185">Reference proteome</keyword>
<evidence type="ECO:0000313" key="3">
    <source>
        <dbReference type="Proteomes" id="UP000053477"/>
    </source>
</evidence>
<dbReference type="PANTHER" id="PTHR42791">
    <property type="entry name" value="GNAT FAMILY ACETYLTRANSFERASE"/>
    <property type="match status" value="1"/>
</dbReference>
<dbReference type="Gene3D" id="3.40.630.30">
    <property type="match status" value="1"/>
</dbReference>
<dbReference type="InterPro" id="IPR052523">
    <property type="entry name" value="Trichothecene_AcTrans"/>
</dbReference>
<dbReference type="EMBL" id="KQ086001">
    <property type="protein sequence ID" value="KLO11389.1"/>
    <property type="molecule type" value="Genomic_DNA"/>
</dbReference>
<dbReference type="AlphaFoldDB" id="A0A0H2RHP2"/>
<dbReference type="Pfam" id="PF13673">
    <property type="entry name" value="Acetyltransf_10"/>
    <property type="match status" value="1"/>
</dbReference>
<evidence type="ECO:0000313" key="2">
    <source>
        <dbReference type="EMBL" id="KLO11389.1"/>
    </source>
</evidence>
<dbReference type="PANTHER" id="PTHR42791:SF1">
    <property type="entry name" value="N-ACETYLTRANSFERASE DOMAIN-CONTAINING PROTEIN"/>
    <property type="match status" value="1"/>
</dbReference>
<protein>
    <recommendedName>
        <fullName evidence="1">N-acetyltransferase domain-containing protein</fullName>
    </recommendedName>
</protein>
<dbReference type="InParanoid" id="A0A0H2RHP2"/>
<dbReference type="InterPro" id="IPR016181">
    <property type="entry name" value="Acyl_CoA_acyltransferase"/>
</dbReference>
<reference evidence="2 3" key="1">
    <citation type="submission" date="2015-04" db="EMBL/GenBank/DDBJ databases">
        <title>Complete genome sequence of Schizopora paradoxa KUC8140, a cosmopolitan wood degrader in East Asia.</title>
        <authorList>
            <consortium name="DOE Joint Genome Institute"/>
            <person name="Min B."/>
            <person name="Park H."/>
            <person name="Jang Y."/>
            <person name="Kim J.-J."/>
            <person name="Kim K.H."/>
            <person name="Pangilinan J."/>
            <person name="Lipzen A."/>
            <person name="Riley R."/>
            <person name="Grigoriev I.V."/>
            <person name="Spatafora J.W."/>
            <person name="Choi I.-G."/>
        </authorList>
    </citation>
    <scope>NUCLEOTIDE SEQUENCE [LARGE SCALE GENOMIC DNA]</scope>
    <source>
        <strain evidence="2 3">KUC8140</strain>
    </source>
</reference>